<keyword evidence="2" id="KW-0328">Glycosyltransferase</keyword>
<dbReference type="Gene3D" id="3.90.550.10">
    <property type="entry name" value="Spore Coat Polysaccharide Biosynthesis Protein SpsA, Chain A"/>
    <property type="match status" value="1"/>
</dbReference>
<keyword evidence="4" id="KW-0812">Transmembrane</keyword>
<feature type="transmembrane region" description="Helical" evidence="4">
    <location>
        <begin position="308"/>
        <end position="325"/>
    </location>
</feature>
<dbReference type="RefSeq" id="WP_089662460.1">
    <property type="nucleotide sequence ID" value="NZ_LT629745.1"/>
</dbReference>
<dbReference type="EMBL" id="LT629745">
    <property type="protein sequence ID" value="SDS10202.1"/>
    <property type="molecule type" value="Genomic_DNA"/>
</dbReference>
<dbReference type="SUPFAM" id="SSF53448">
    <property type="entry name" value="Nucleotide-diphospho-sugar transferases"/>
    <property type="match status" value="1"/>
</dbReference>
<feature type="domain" description="Glycosyltransferase 2-like" evidence="5">
    <location>
        <begin position="42"/>
        <end position="162"/>
    </location>
</feature>
<protein>
    <recommendedName>
        <fullName evidence="5">Glycosyltransferase 2-like domain-containing protein</fullName>
    </recommendedName>
</protein>
<evidence type="ECO:0000259" key="5">
    <source>
        <dbReference type="Pfam" id="PF00535"/>
    </source>
</evidence>
<keyword evidence="4" id="KW-0472">Membrane</keyword>
<feature type="transmembrane region" description="Helical" evidence="4">
    <location>
        <begin position="6"/>
        <end position="27"/>
    </location>
</feature>
<evidence type="ECO:0000313" key="6">
    <source>
        <dbReference type="EMBL" id="SDS10202.1"/>
    </source>
</evidence>
<evidence type="ECO:0000256" key="3">
    <source>
        <dbReference type="ARBA" id="ARBA00022679"/>
    </source>
</evidence>
<organism evidence="6 7">
    <name type="scientific">Christiangramia echinicola</name>
    <dbReference type="NCBI Taxonomy" id="279359"/>
    <lineage>
        <taxon>Bacteria</taxon>
        <taxon>Pseudomonadati</taxon>
        <taxon>Bacteroidota</taxon>
        <taxon>Flavobacteriia</taxon>
        <taxon>Flavobacteriales</taxon>
        <taxon>Flavobacteriaceae</taxon>
        <taxon>Christiangramia</taxon>
    </lineage>
</organism>
<accession>A0A1H1PG36</accession>
<dbReference type="PANTHER" id="PTHR43630:SF1">
    <property type="entry name" value="POLY-BETA-1,6-N-ACETYL-D-GLUCOSAMINE SYNTHASE"/>
    <property type="match status" value="1"/>
</dbReference>
<reference evidence="6 7" key="1">
    <citation type="submission" date="2016-10" db="EMBL/GenBank/DDBJ databases">
        <authorList>
            <person name="Varghese N."/>
            <person name="Submissions S."/>
        </authorList>
    </citation>
    <scope>NUCLEOTIDE SEQUENCE [LARGE SCALE GENOMIC DNA]</scope>
    <source>
        <strain evidence="6 7">Mar_2010_102</strain>
    </source>
</reference>
<proteinExistence type="inferred from homology"/>
<evidence type="ECO:0000256" key="2">
    <source>
        <dbReference type="ARBA" id="ARBA00022676"/>
    </source>
</evidence>
<dbReference type="Pfam" id="PF00535">
    <property type="entry name" value="Glycos_transf_2"/>
    <property type="match status" value="1"/>
</dbReference>
<dbReference type="InterPro" id="IPR029044">
    <property type="entry name" value="Nucleotide-diphossugar_trans"/>
</dbReference>
<feature type="transmembrane region" description="Helical" evidence="4">
    <location>
        <begin position="280"/>
        <end position="302"/>
    </location>
</feature>
<evidence type="ECO:0000313" key="7">
    <source>
        <dbReference type="Proteomes" id="UP000198858"/>
    </source>
</evidence>
<dbReference type="GO" id="GO:0016757">
    <property type="term" value="F:glycosyltransferase activity"/>
    <property type="evidence" value="ECO:0007669"/>
    <property type="project" value="UniProtKB-KW"/>
</dbReference>
<name>A0A1H1PG36_9FLAO</name>
<dbReference type="STRING" id="1250231.SAMN04488552_2103"/>
<gene>
    <name evidence="6" type="ORF">SAMN04488552_2103</name>
</gene>
<dbReference type="Proteomes" id="UP000198858">
    <property type="component" value="Chromosome I"/>
</dbReference>
<keyword evidence="7" id="KW-1185">Reference proteome</keyword>
<dbReference type="PANTHER" id="PTHR43630">
    <property type="entry name" value="POLY-BETA-1,6-N-ACETYL-D-GLUCOSAMINE SYNTHASE"/>
    <property type="match status" value="1"/>
</dbReference>
<keyword evidence="3" id="KW-0808">Transferase</keyword>
<evidence type="ECO:0000256" key="4">
    <source>
        <dbReference type="SAM" id="Phobius"/>
    </source>
</evidence>
<evidence type="ECO:0000256" key="1">
    <source>
        <dbReference type="ARBA" id="ARBA00006739"/>
    </source>
</evidence>
<keyword evidence="4" id="KW-1133">Transmembrane helix</keyword>
<comment type="similarity">
    <text evidence="1">Belongs to the glycosyltransferase 2 family.</text>
</comment>
<dbReference type="InterPro" id="IPR001173">
    <property type="entry name" value="Glyco_trans_2-like"/>
</dbReference>
<dbReference type="AlphaFoldDB" id="A0A1H1PG36"/>
<feature type="transmembrane region" description="Helical" evidence="4">
    <location>
        <begin position="337"/>
        <end position="360"/>
    </location>
</feature>
<sequence>MGTLLLGIFIIVSLVNLLYFFSFFSFATTNNKNKLHPEVAVSVIICAKNESENLKNFLPAILEQDYPDFEVIVINDASTDDTLEIIEEFQKIDPRIQVVDVQNNEAFWANKKYALTLGIKKARNKHLLFTDADCAPQSKNWISEMSRNFQPGNSIVLGYGGYFQHTGSILNKLIRFETLLTAIQYFSYAKLGSPYMGVGRNLAYTSTQFYEMKGFASHLHLRSGDDDLFVNEASTAENTSICFHPDSITRSVPKNSFSDWFHQKRRHVSVAGHYKTKHKVLLGSFYIFRVLFWVLFALLLIFEIQPQIVLGILGLKLVTEAFVYIKAGRKLKENDVVWLFPFFDLFLIFMQMAIFIANLISKPRHWK</sequence>